<evidence type="ECO:0000313" key="11">
    <source>
        <dbReference type="Proteomes" id="UP000320762"/>
    </source>
</evidence>
<dbReference type="SMART" id="SM00320">
    <property type="entry name" value="WD40"/>
    <property type="match status" value="5"/>
</dbReference>
<keyword evidence="6" id="KW-0131">Cell cycle</keyword>
<evidence type="ECO:0000256" key="2">
    <source>
        <dbReference type="ARBA" id="ARBA00022574"/>
    </source>
</evidence>
<comment type="similarity">
    <text evidence="1">Belongs to the WD repeat CDC20/Fizzy family.</text>
</comment>
<evidence type="ECO:0000256" key="8">
    <source>
        <dbReference type="SAM" id="MobiDB-lite"/>
    </source>
</evidence>
<feature type="compositionally biased region" description="Polar residues" evidence="8">
    <location>
        <begin position="29"/>
        <end position="39"/>
    </location>
</feature>
<feature type="region of interest" description="Disordered" evidence="8">
    <location>
        <begin position="572"/>
        <end position="601"/>
    </location>
</feature>
<dbReference type="STRING" id="97359.A0A550CZA7"/>
<keyword evidence="4" id="KW-0677">Repeat</keyword>
<dbReference type="InterPro" id="IPR033010">
    <property type="entry name" value="Cdc20/Fizzy"/>
</dbReference>
<feature type="region of interest" description="Disordered" evidence="8">
    <location>
        <begin position="1"/>
        <end position="103"/>
    </location>
</feature>
<feature type="compositionally biased region" description="Basic and acidic residues" evidence="8">
    <location>
        <begin position="77"/>
        <end position="86"/>
    </location>
</feature>
<dbReference type="InterPro" id="IPR056150">
    <property type="entry name" value="WD40_CDC20-Fz"/>
</dbReference>
<dbReference type="SUPFAM" id="SSF50978">
    <property type="entry name" value="WD40 repeat-like"/>
    <property type="match status" value="1"/>
</dbReference>
<dbReference type="PROSITE" id="PS50082">
    <property type="entry name" value="WD_REPEATS_2"/>
    <property type="match status" value="2"/>
</dbReference>
<dbReference type="GO" id="GO:1905786">
    <property type="term" value="P:positive regulation of anaphase-promoting complex-dependent catabolic process"/>
    <property type="evidence" value="ECO:0007669"/>
    <property type="project" value="TreeGrafter"/>
</dbReference>
<dbReference type="EMBL" id="VDMD01000001">
    <property type="protein sequence ID" value="TRM70124.1"/>
    <property type="molecule type" value="Genomic_DNA"/>
</dbReference>
<keyword evidence="3" id="KW-0132">Cell division</keyword>
<feature type="compositionally biased region" description="Basic residues" evidence="8">
    <location>
        <begin position="40"/>
        <end position="50"/>
    </location>
</feature>
<evidence type="ECO:0000256" key="6">
    <source>
        <dbReference type="ARBA" id="ARBA00023306"/>
    </source>
</evidence>
<dbReference type="GO" id="GO:0031145">
    <property type="term" value="P:anaphase-promoting complex-dependent catabolic process"/>
    <property type="evidence" value="ECO:0007669"/>
    <property type="project" value="TreeGrafter"/>
</dbReference>
<organism evidence="10 11">
    <name type="scientific">Schizophyllum amplum</name>
    <dbReference type="NCBI Taxonomy" id="97359"/>
    <lineage>
        <taxon>Eukaryota</taxon>
        <taxon>Fungi</taxon>
        <taxon>Dikarya</taxon>
        <taxon>Basidiomycota</taxon>
        <taxon>Agaricomycotina</taxon>
        <taxon>Agaricomycetes</taxon>
        <taxon>Agaricomycetidae</taxon>
        <taxon>Agaricales</taxon>
        <taxon>Schizophyllaceae</taxon>
        <taxon>Schizophyllum</taxon>
    </lineage>
</organism>
<feature type="region of interest" description="Disordered" evidence="8">
    <location>
        <begin position="126"/>
        <end position="161"/>
    </location>
</feature>
<feature type="domain" description="CDC20/Fizzy WD40" evidence="9">
    <location>
        <begin position="264"/>
        <end position="563"/>
    </location>
</feature>
<dbReference type="Gene3D" id="2.130.10.10">
    <property type="entry name" value="YVTN repeat-like/Quinoprotein amine dehydrogenase"/>
    <property type="match status" value="1"/>
</dbReference>
<dbReference type="Pfam" id="PF24807">
    <property type="entry name" value="WD40_CDC20-Fz"/>
    <property type="match status" value="1"/>
</dbReference>
<feature type="compositionally biased region" description="Polar residues" evidence="8">
    <location>
        <begin position="51"/>
        <end position="62"/>
    </location>
</feature>
<keyword evidence="2 7" id="KW-0853">WD repeat</keyword>
<evidence type="ECO:0000256" key="4">
    <source>
        <dbReference type="ARBA" id="ARBA00022737"/>
    </source>
</evidence>
<dbReference type="InterPro" id="IPR036322">
    <property type="entry name" value="WD40_repeat_dom_sf"/>
</dbReference>
<evidence type="ECO:0000256" key="7">
    <source>
        <dbReference type="PROSITE-ProRule" id="PRU00221"/>
    </source>
</evidence>
<dbReference type="PANTHER" id="PTHR19918:SF8">
    <property type="entry name" value="FI02843P"/>
    <property type="match status" value="1"/>
</dbReference>
<dbReference type="PANTHER" id="PTHR19918">
    <property type="entry name" value="CELL DIVISION CYCLE 20 CDC20 FIZZY -RELATED"/>
    <property type="match status" value="1"/>
</dbReference>
<evidence type="ECO:0000259" key="9">
    <source>
        <dbReference type="Pfam" id="PF24807"/>
    </source>
</evidence>
<evidence type="ECO:0000256" key="3">
    <source>
        <dbReference type="ARBA" id="ARBA00022618"/>
    </source>
</evidence>
<sequence length="601" mass="64539">MSNPKTPSHRRGRSDAKTPLTPSLAAGMNNITLNNTSPTKKSRAQSHSKTRSGTNPFDTTNPFLVPPSSRSRAASRARPDRNESRSRPPSPIKRIASGVGALNDPALQQQANGGVIRKGGFESKLDVITRDIVPPPQQPKDKPEKRSRSTPATNRSADTRDRYITTTVMDSADEVAATLEQMHLNAKSASPGHTARLAVATGVPLNKRILGYAEPPPMASSNNILAQQIDVARPLYARPPAASATAGGASTKARKIPTQPERILDAPGLADDYYLNLVDWSVQNTVAVALDTSTYLWSAETGQVVQLGEAPDDSQITSVSFSNDGMFLGVGCGTGDVELWDVESGQKLRTMAGHQAQVASLSWNQHILTSGCGDGSIWHHDVRVPRHKVMELLGHNQEVCGLTWRGDGELLASGGNDNVVNIWDGRIGDVRPGARGNAKWTKRNHTAAVKALAWCPWQPALLASGGGSNDGTINIWNSTTGARVHSLKTPAQVANLIWAPHKKEILSTHGYPTNAIMVHAYPSMALVADIRDAHDGRVLYATCSPAGDMVCTASSGDEDLRFWRIWDVPREGKKKGKEHDETGGGIRGRLGSTNASIMTLR</sequence>
<accession>A0A550CZA7</accession>
<dbReference type="PROSITE" id="PS50294">
    <property type="entry name" value="WD_REPEATS_REGION"/>
    <property type="match status" value="1"/>
</dbReference>
<dbReference type="GO" id="GO:0010997">
    <property type="term" value="F:anaphase-promoting complex binding"/>
    <property type="evidence" value="ECO:0007669"/>
    <property type="project" value="InterPro"/>
</dbReference>
<dbReference type="Proteomes" id="UP000320762">
    <property type="component" value="Unassembled WGS sequence"/>
</dbReference>
<dbReference type="InterPro" id="IPR015943">
    <property type="entry name" value="WD40/YVTN_repeat-like_dom_sf"/>
</dbReference>
<comment type="caution">
    <text evidence="10">The sequence shown here is derived from an EMBL/GenBank/DDBJ whole genome shotgun (WGS) entry which is preliminary data.</text>
</comment>
<feature type="compositionally biased region" description="Basic and acidic residues" evidence="8">
    <location>
        <begin position="572"/>
        <end position="582"/>
    </location>
</feature>
<dbReference type="GO" id="GO:0005680">
    <property type="term" value="C:anaphase-promoting complex"/>
    <property type="evidence" value="ECO:0007669"/>
    <property type="project" value="TreeGrafter"/>
</dbReference>
<feature type="repeat" description="WD" evidence="7">
    <location>
        <begin position="309"/>
        <end position="350"/>
    </location>
</feature>
<feature type="compositionally biased region" description="Polar residues" evidence="8">
    <location>
        <begin position="591"/>
        <end position="601"/>
    </location>
</feature>
<feature type="compositionally biased region" description="Low complexity" evidence="8">
    <location>
        <begin position="66"/>
        <end position="76"/>
    </location>
</feature>
<proteinExistence type="inferred from homology"/>
<evidence type="ECO:0000313" key="10">
    <source>
        <dbReference type="EMBL" id="TRM70124.1"/>
    </source>
</evidence>
<protein>
    <submittedName>
        <fullName evidence="10">WD40-repeat-containing domain protein</fullName>
    </submittedName>
</protein>
<evidence type="ECO:0000256" key="1">
    <source>
        <dbReference type="ARBA" id="ARBA00006445"/>
    </source>
</evidence>
<dbReference type="OrthoDB" id="10263272at2759"/>
<reference evidence="10 11" key="1">
    <citation type="journal article" date="2019" name="New Phytol.">
        <title>Comparative genomics reveals unique wood-decay strategies and fruiting body development in the Schizophyllaceae.</title>
        <authorList>
            <person name="Almasi E."/>
            <person name="Sahu N."/>
            <person name="Krizsan K."/>
            <person name="Balint B."/>
            <person name="Kovacs G.M."/>
            <person name="Kiss B."/>
            <person name="Cseklye J."/>
            <person name="Drula E."/>
            <person name="Henrissat B."/>
            <person name="Nagy I."/>
            <person name="Chovatia M."/>
            <person name="Adam C."/>
            <person name="LaButti K."/>
            <person name="Lipzen A."/>
            <person name="Riley R."/>
            <person name="Grigoriev I.V."/>
            <person name="Nagy L.G."/>
        </authorList>
    </citation>
    <scope>NUCLEOTIDE SEQUENCE [LARGE SCALE GENOMIC DNA]</scope>
    <source>
        <strain evidence="10 11">NL-1724</strain>
    </source>
</reference>
<name>A0A550CZA7_9AGAR</name>
<dbReference type="InterPro" id="IPR001680">
    <property type="entry name" value="WD40_rpt"/>
</dbReference>
<feature type="repeat" description="WD" evidence="7">
    <location>
        <begin position="392"/>
        <end position="424"/>
    </location>
</feature>
<keyword evidence="11" id="KW-1185">Reference proteome</keyword>
<dbReference type="AlphaFoldDB" id="A0A550CZA7"/>
<dbReference type="GO" id="GO:1990757">
    <property type="term" value="F:ubiquitin ligase activator activity"/>
    <property type="evidence" value="ECO:0007669"/>
    <property type="project" value="TreeGrafter"/>
</dbReference>
<keyword evidence="5" id="KW-0498">Mitosis</keyword>
<evidence type="ECO:0000256" key="5">
    <source>
        <dbReference type="ARBA" id="ARBA00022776"/>
    </source>
</evidence>
<dbReference type="GO" id="GO:0051301">
    <property type="term" value="P:cell division"/>
    <property type="evidence" value="ECO:0007669"/>
    <property type="project" value="UniProtKB-KW"/>
</dbReference>
<gene>
    <name evidence="10" type="ORF">BD626DRAFT_476353</name>
</gene>